<reference evidence="1 2" key="1">
    <citation type="journal article" date="2023" name="Insect Mol. Biol.">
        <title>Genome sequencing provides insights into the evolution of gene families encoding plant cell wall-degrading enzymes in longhorned beetles.</title>
        <authorList>
            <person name="Shin N.R."/>
            <person name="Okamura Y."/>
            <person name="Kirsch R."/>
            <person name="Pauchet Y."/>
        </authorList>
    </citation>
    <scope>NUCLEOTIDE SEQUENCE [LARGE SCALE GENOMIC DNA]</scope>
    <source>
        <strain evidence="1">EAD_L_NR</strain>
    </source>
</reference>
<accession>A0AAV8VRZ9</accession>
<evidence type="ECO:0000313" key="1">
    <source>
        <dbReference type="EMBL" id="KAJ8916746.1"/>
    </source>
</evidence>
<dbReference type="AlphaFoldDB" id="A0AAV8VRZ9"/>
<dbReference type="Proteomes" id="UP001159042">
    <property type="component" value="Unassembled WGS sequence"/>
</dbReference>
<dbReference type="InterPro" id="IPR000014">
    <property type="entry name" value="PAS"/>
</dbReference>
<evidence type="ECO:0000313" key="2">
    <source>
        <dbReference type="Proteomes" id="UP001159042"/>
    </source>
</evidence>
<keyword evidence="2" id="KW-1185">Reference proteome</keyword>
<dbReference type="CDD" id="cd00130">
    <property type="entry name" value="PAS"/>
    <property type="match status" value="1"/>
</dbReference>
<name>A0AAV8VRZ9_9CUCU</name>
<proteinExistence type="predicted"/>
<dbReference type="EMBL" id="JANEYG010000040">
    <property type="protein sequence ID" value="KAJ8916746.1"/>
    <property type="molecule type" value="Genomic_DNA"/>
</dbReference>
<protein>
    <submittedName>
        <fullName evidence="1">Uncharacterized protein</fullName>
    </submittedName>
</protein>
<sequence>MTNDLEQSEKSDCNAELAYTIASIQKCYRICLVYLPLRLRYLLKKNRLQNKDGEQVKTSINFCRKLGYTDNDILKTPGLLRITPLELEQHYLTLEEGGFHSIGPKILVRARNYMKRVIKSLKTSKVISETTNVPEEFLRHIQDPEIVKKNTYT</sequence>
<organism evidence="1 2">
    <name type="scientific">Exocentrus adspersus</name>
    <dbReference type="NCBI Taxonomy" id="1586481"/>
    <lineage>
        <taxon>Eukaryota</taxon>
        <taxon>Metazoa</taxon>
        <taxon>Ecdysozoa</taxon>
        <taxon>Arthropoda</taxon>
        <taxon>Hexapoda</taxon>
        <taxon>Insecta</taxon>
        <taxon>Pterygota</taxon>
        <taxon>Neoptera</taxon>
        <taxon>Endopterygota</taxon>
        <taxon>Coleoptera</taxon>
        <taxon>Polyphaga</taxon>
        <taxon>Cucujiformia</taxon>
        <taxon>Chrysomeloidea</taxon>
        <taxon>Cerambycidae</taxon>
        <taxon>Lamiinae</taxon>
        <taxon>Acanthocinini</taxon>
        <taxon>Exocentrus</taxon>
    </lineage>
</organism>
<comment type="caution">
    <text evidence="1">The sequence shown here is derived from an EMBL/GenBank/DDBJ whole genome shotgun (WGS) entry which is preliminary data.</text>
</comment>
<gene>
    <name evidence="1" type="ORF">NQ315_013951</name>
</gene>